<keyword evidence="3" id="KW-1003">Cell membrane</keyword>
<dbReference type="AlphaFoldDB" id="A0A2T0RG06"/>
<sequence length="179" mass="19502">MRWGLGWWDAVTVVGSTIGLYVAFLIMLRIVGQRAFAMMSSFDLAATVAFGAVMGRAVLGYTPTLTAGLLGMGTLLILQALFGAVRRNRRVAAAITNQPILLMADGAVLHDHLRVTHMVEDELRQQLRLAGIHRYDEVTAVILERTGSVSVLRRGETIAPELLSDVRGSDLLAARHVRP</sequence>
<comment type="subcellular location">
    <subcellularLocation>
        <location evidence="1">Cell membrane</location>
        <topology evidence="1">Multi-pass membrane protein</topology>
    </subcellularLocation>
</comment>
<protein>
    <submittedName>
        <fullName evidence="9">Uncharacterized protein DUF421</fullName>
    </submittedName>
</protein>
<evidence type="ECO:0000259" key="8">
    <source>
        <dbReference type="Pfam" id="PF04239"/>
    </source>
</evidence>
<evidence type="ECO:0000256" key="6">
    <source>
        <dbReference type="ARBA" id="ARBA00023136"/>
    </source>
</evidence>
<comment type="similarity">
    <text evidence="2">Belongs to the UPF0702 family.</text>
</comment>
<proteinExistence type="inferred from homology"/>
<keyword evidence="10" id="KW-1185">Reference proteome</keyword>
<keyword evidence="4 7" id="KW-0812">Transmembrane</keyword>
<name>A0A2T0RG06_9ACTN</name>
<organism evidence="9 10">
    <name type="scientific">Pseudosporangium ferrugineum</name>
    <dbReference type="NCBI Taxonomy" id="439699"/>
    <lineage>
        <taxon>Bacteria</taxon>
        <taxon>Bacillati</taxon>
        <taxon>Actinomycetota</taxon>
        <taxon>Actinomycetes</taxon>
        <taxon>Micromonosporales</taxon>
        <taxon>Micromonosporaceae</taxon>
        <taxon>Pseudosporangium</taxon>
    </lineage>
</organism>
<evidence type="ECO:0000313" key="9">
    <source>
        <dbReference type="EMBL" id="PRY20136.1"/>
    </source>
</evidence>
<evidence type="ECO:0000313" key="10">
    <source>
        <dbReference type="Proteomes" id="UP000239209"/>
    </source>
</evidence>
<keyword evidence="6 7" id="KW-0472">Membrane</keyword>
<accession>A0A2T0RG06</accession>
<dbReference type="Pfam" id="PF04239">
    <property type="entry name" value="DUF421"/>
    <property type="match status" value="1"/>
</dbReference>
<evidence type="ECO:0000256" key="7">
    <source>
        <dbReference type="SAM" id="Phobius"/>
    </source>
</evidence>
<evidence type="ECO:0000256" key="1">
    <source>
        <dbReference type="ARBA" id="ARBA00004651"/>
    </source>
</evidence>
<dbReference type="PANTHER" id="PTHR34582">
    <property type="entry name" value="UPF0702 TRANSMEMBRANE PROTEIN YCAP"/>
    <property type="match status" value="1"/>
</dbReference>
<dbReference type="Gene3D" id="3.30.240.20">
    <property type="entry name" value="bsu07140 like domains"/>
    <property type="match status" value="1"/>
</dbReference>
<dbReference type="EMBL" id="PVZG01000025">
    <property type="protein sequence ID" value="PRY20136.1"/>
    <property type="molecule type" value="Genomic_DNA"/>
</dbReference>
<dbReference type="PANTHER" id="PTHR34582:SF6">
    <property type="entry name" value="UPF0702 TRANSMEMBRANE PROTEIN YCAP"/>
    <property type="match status" value="1"/>
</dbReference>
<dbReference type="GO" id="GO:0005886">
    <property type="term" value="C:plasma membrane"/>
    <property type="evidence" value="ECO:0007669"/>
    <property type="project" value="UniProtKB-SubCell"/>
</dbReference>
<gene>
    <name evidence="9" type="ORF">CLV70_12517</name>
</gene>
<feature type="transmembrane region" description="Helical" evidence="7">
    <location>
        <begin position="6"/>
        <end position="28"/>
    </location>
</feature>
<dbReference type="InterPro" id="IPR023090">
    <property type="entry name" value="UPF0702_alpha/beta_dom_sf"/>
</dbReference>
<feature type="transmembrane region" description="Helical" evidence="7">
    <location>
        <begin position="35"/>
        <end position="59"/>
    </location>
</feature>
<dbReference type="RefSeq" id="WP_211303998.1">
    <property type="nucleotide sequence ID" value="NZ_PVZG01000025.1"/>
</dbReference>
<feature type="transmembrane region" description="Helical" evidence="7">
    <location>
        <begin position="65"/>
        <end position="85"/>
    </location>
</feature>
<evidence type="ECO:0000256" key="4">
    <source>
        <dbReference type="ARBA" id="ARBA00022692"/>
    </source>
</evidence>
<keyword evidence="5 7" id="KW-1133">Transmembrane helix</keyword>
<reference evidence="9 10" key="1">
    <citation type="submission" date="2018-03" db="EMBL/GenBank/DDBJ databases">
        <title>Genomic Encyclopedia of Archaeal and Bacterial Type Strains, Phase II (KMG-II): from individual species to whole genera.</title>
        <authorList>
            <person name="Goeker M."/>
        </authorList>
    </citation>
    <scope>NUCLEOTIDE SEQUENCE [LARGE SCALE GENOMIC DNA]</scope>
    <source>
        <strain evidence="9 10">DSM 45348</strain>
    </source>
</reference>
<evidence type="ECO:0000256" key="2">
    <source>
        <dbReference type="ARBA" id="ARBA00006448"/>
    </source>
</evidence>
<dbReference type="InterPro" id="IPR007353">
    <property type="entry name" value="DUF421"/>
</dbReference>
<feature type="domain" description="YetF C-terminal" evidence="8">
    <location>
        <begin position="87"/>
        <end position="156"/>
    </location>
</feature>
<comment type="caution">
    <text evidence="9">The sequence shown here is derived from an EMBL/GenBank/DDBJ whole genome shotgun (WGS) entry which is preliminary data.</text>
</comment>
<evidence type="ECO:0000256" key="3">
    <source>
        <dbReference type="ARBA" id="ARBA00022475"/>
    </source>
</evidence>
<evidence type="ECO:0000256" key="5">
    <source>
        <dbReference type="ARBA" id="ARBA00022989"/>
    </source>
</evidence>
<dbReference type="Proteomes" id="UP000239209">
    <property type="component" value="Unassembled WGS sequence"/>
</dbReference>